<dbReference type="AlphaFoldDB" id="A0A1Y6J3Y5"/>
<accession>A0A1Y6J3Y5</accession>
<feature type="region of interest" description="Disordered" evidence="1">
    <location>
        <begin position="1"/>
        <end position="55"/>
    </location>
</feature>
<sequence length="55" mass="5845">MRPTAVRFSHTHGSASRRRASFAASKPTKKVAPAMTPAEKRAHEAPDTSADVKAA</sequence>
<dbReference type="RefSeq" id="WP_087483011.1">
    <property type="nucleotide sequence ID" value="NZ_AP024883.1"/>
</dbReference>
<evidence type="ECO:0000313" key="5">
    <source>
        <dbReference type="Proteomes" id="UP001283366"/>
    </source>
</evidence>
<proteinExistence type="predicted"/>
<keyword evidence="5" id="KW-1185">Reference proteome</keyword>
<dbReference type="Proteomes" id="UP000196125">
    <property type="component" value="Unassembled WGS sequence"/>
</dbReference>
<protein>
    <submittedName>
        <fullName evidence="3">Uncharacterized protein</fullName>
    </submittedName>
</protein>
<name>A0A1Y6J3Y5_9VIBR</name>
<dbReference type="EMBL" id="FXXI01000016">
    <property type="protein sequence ID" value="SMS03013.1"/>
    <property type="molecule type" value="Genomic_DNA"/>
</dbReference>
<evidence type="ECO:0000313" key="4">
    <source>
        <dbReference type="Proteomes" id="UP000196125"/>
    </source>
</evidence>
<gene>
    <name evidence="2" type="ORF">SBX37_05435</name>
    <name evidence="3" type="ORF">VIM7927_04376</name>
</gene>
<evidence type="ECO:0000313" key="2">
    <source>
        <dbReference type="EMBL" id="MDW6002307.1"/>
    </source>
</evidence>
<reference evidence="2 5" key="2">
    <citation type="submission" date="2023-11" db="EMBL/GenBank/DDBJ databases">
        <title>Plant-associative lifestyle of Vibrio porteresiae and its evolutionary dynamics.</title>
        <authorList>
            <person name="Rameshkumar N."/>
            <person name="Kirti K."/>
        </authorList>
    </citation>
    <scope>NUCLEOTIDE SEQUENCE [LARGE SCALE GENOMIC DNA]</scope>
    <source>
        <strain evidence="2 5">MSSRF38</strain>
    </source>
</reference>
<dbReference type="EMBL" id="JAWRCO010000001">
    <property type="protein sequence ID" value="MDW6002307.1"/>
    <property type="molecule type" value="Genomic_DNA"/>
</dbReference>
<evidence type="ECO:0000313" key="3">
    <source>
        <dbReference type="EMBL" id="SMS03013.1"/>
    </source>
</evidence>
<reference evidence="3 4" key="1">
    <citation type="submission" date="2017-05" db="EMBL/GenBank/DDBJ databases">
        <authorList>
            <person name="Song R."/>
            <person name="Chenine A.L."/>
            <person name="Ruprecht R.M."/>
        </authorList>
    </citation>
    <scope>NUCLEOTIDE SEQUENCE [LARGE SCALE GENOMIC DNA]</scope>
    <source>
        <strain evidence="3 4">CECT 7927</strain>
    </source>
</reference>
<organism evidence="3 4">
    <name type="scientific">Vibrio mangrovi</name>
    <dbReference type="NCBI Taxonomy" id="474394"/>
    <lineage>
        <taxon>Bacteria</taxon>
        <taxon>Pseudomonadati</taxon>
        <taxon>Pseudomonadota</taxon>
        <taxon>Gammaproteobacteria</taxon>
        <taxon>Vibrionales</taxon>
        <taxon>Vibrionaceae</taxon>
        <taxon>Vibrio</taxon>
    </lineage>
</organism>
<dbReference type="Proteomes" id="UP001283366">
    <property type="component" value="Unassembled WGS sequence"/>
</dbReference>
<evidence type="ECO:0000256" key="1">
    <source>
        <dbReference type="SAM" id="MobiDB-lite"/>
    </source>
</evidence>